<dbReference type="RefSeq" id="WP_128465790.1">
    <property type="nucleotide sequence ID" value="NZ_CP035108.1"/>
</dbReference>
<dbReference type="OrthoDB" id="2081067at2"/>
<accession>A0A410JWH3</accession>
<evidence type="ECO:0000313" key="1">
    <source>
        <dbReference type="EMBL" id="QAR32503.1"/>
    </source>
</evidence>
<sequence>MFWKQKTEDTQTFSDLIRGLQHSISSAMEMIEARNIEILGRYFDPASGEPVTRRLRLDEETVIDVPLISVVNPSTLNIKEVEMDFSVRVNQTELKQRQPDTSLLNNKENKLYANRVERSSLNVSFGGKGESVMNVRVKFRAAPIPEGMSRIITDFDKTIQPRKETNK</sequence>
<evidence type="ECO:0000313" key="2">
    <source>
        <dbReference type="Proteomes" id="UP000287502"/>
    </source>
</evidence>
<gene>
    <name evidence="1" type="ORF">EP073_03515</name>
</gene>
<dbReference type="InterPro" id="IPR024510">
    <property type="entry name" value="DUF2589"/>
</dbReference>
<keyword evidence="2" id="KW-1185">Reference proteome</keyword>
<dbReference type="EMBL" id="CP035108">
    <property type="protein sequence ID" value="QAR32503.1"/>
    <property type="molecule type" value="Genomic_DNA"/>
</dbReference>
<proteinExistence type="predicted"/>
<dbReference type="KEGG" id="gtl:EP073_03515"/>
<dbReference type="Proteomes" id="UP000287502">
    <property type="component" value="Chromosome"/>
</dbReference>
<organism evidence="1 2">
    <name type="scientific">Geovibrio thiophilus</name>
    <dbReference type="NCBI Taxonomy" id="139438"/>
    <lineage>
        <taxon>Bacteria</taxon>
        <taxon>Pseudomonadati</taxon>
        <taxon>Deferribacterota</taxon>
        <taxon>Deferribacteres</taxon>
        <taxon>Deferribacterales</taxon>
        <taxon>Geovibrionaceae</taxon>
        <taxon>Geovibrio</taxon>
    </lineage>
</organism>
<reference evidence="1 2" key="1">
    <citation type="submission" date="2019-01" db="EMBL/GenBank/DDBJ databases">
        <title>Geovibrio thiophilus DSM 11263, complete genome.</title>
        <authorList>
            <person name="Spring S."/>
            <person name="Bunk B."/>
            <person name="Sproer C."/>
        </authorList>
    </citation>
    <scope>NUCLEOTIDE SEQUENCE [LARGE SCALE GENOMIC DNA]</scope>
    <source>
        <strain evidence="1 2">DSM 11263</strain>
    </source>
</reference>
<dbReference type="Pfam" id="PF11655">
    <property type="entry name" value="DUF2589"/>
    <property type="match status" value="1"/>
</dbReference>
<dbReference type="AlphaFoldDB" id="A0A410JWH3"/>
<protein>
    <submittedName>
        <fullName evidence="1">DUF2589 domain-containing protein</fullName>
    </submittedName>
</protein>
<name>A0A410JWH3_9BACT</name>